<dbReference type="PROSITE" id="PS51412">
    <property type="entry name" value="MACPF_2"/>
    <property type="match status" value="1"/>
</dbReference>
<keyword evidence="4" id="KW-1185">Reference proteome</keyword>
<sequence length="419" mass="46916">MAFLFRCLVFACFAIARTISYDNEVAFEGLNTLLKKTPIAPAKLCISNLAKFVGPGETSPQEALGAYLGRGYDPLTDKTKFSVFDDSYANCNVSVDNKYIVPDFYRTELLKEGNCDKSTQVYSTYMEYQTSEESGIGAKGQGSKSGITLGGSFSKSSQETKTNMEKQERSLILMKLWYKKYRFEADIGAKFSHAFGDRIQAVTTAFKNGLKRMTRYLVEEIYRDYGTHVVNSAVLGVQLERRVFISSSVMSASKEKADSFKIGVSGSMRKEDKSGGGSYGQKDTSTSNSRDELSQIDRKDFISVLGGPNYKDLASDNVEDLLKDVNLAALSRDTTPIYKMINFATLQGYNLTQTDIETIQNLFREVYNELLERNMHPGCTDREYYNFDFQANTDDATCDSPRCQWKDIGLQCNEDKGAT</sequence>
<evidence type="ECO:0000256" key="2">
    <source>
        <dbReference type="SAM" id="SignalP"/>
    </source>
</evidence>
<reference evidence="4" key="1">
    <citation type="journal article" date="2013" name="Genetics">
        <title>The draft genome and transcriptome of Panagrellus redivivus are shaped by the harsh demands of a free-living lifestyle.</title>
        <authorList>
            <person name="Srinivasan J."/>
            <person name="Dillman A.R."/>
            <person name="Macchietto M.G."/>
            <person name="Heikkinen L."/>
            <person name="Lakso M."/>
            <person name="Fracchia K.M."/>
            <person name="Antoshechkin I."/>
            <person name="Mortazavi A."/>
            <person name="Wong G."/>
            <person name="Sternberg P.W."/>
        </authorList>
    </citation>
    <scope>NUCLEOTIDE SEQUENCE [LARGE SCALE GENOMIC DNA]</scope>
    <source>
        <strain evidence="4">MT8872</strain>
    </source>
</reference>
<keyword evidence="2" id="KW-0732">Signal</keyword>
<proteinExistence type="predicted"/>
<reference evidence="5" key="2">
    <citation type="submission" date="2020-10" db="UniProtKB">
        <authorList>
            <consortium name="WormBaseParasite"/>
        </authorList>
    </citation>
    <scope>IDENTIFICATION</scope>
</reference>
<protein>
    <submittedName>
        <fullName evidence="5">Macrophage-expressed gene 1 protein</fullName>
    </submittedName>
</protein>
<name>A0A7E4URB5_PANRE</name>
<feature type="domain" description="MACPF" evidence="3">
    <location>
        <begin position="36"/>
        <end position="374"/>
    </location>
</feature>
<evidence type="ECO:0000256" key="1">
    <source>
        <dbReference type="SAM" id="MobiDB-lite"/>
    </source>
</evidence>
<evidence type="ECO:0000313" key="4">
    <source>
        <dbReference type="Proteomes" id="UP000492821"/>
    </source>
</evidence>
<feature type="region of interest" description="Disordered" evidence="1">
    <location>
        <begin position="266"/>
        <end position="293"/>
    </location>
</feature>
<organism evidence="4 5">
    <name type="scientific">Panagrellus redivivus</name>
    <name type="common">Microworm</name>
    <dbReference type="NCBI Taxonomy" id="6233"/>
    <lineage>
        <taxon>Eukaryota</taxon>
        <taxon>Metazoa</taxon>
        <taxon>Ecdysozoa</taxon>
        <taxon>Nematoda</taxon>
        <taxon>Chromadorea</taxon>
        <taxon>Rhabditida</taxon>
        <taxon>Tylenchina</taxon>
        <taxon>Panagrolaimomorpha</taxon>
        <taxon>Panagrolaimoidea</taxon>
        <taxon>Panagrolaimidae</taxon>
        <taxon>Panagrellus</taxon>
    </lineage>
</organism>
<dbReference type="Pfam" id="PF01823">
    <property type="entry name" value="MACPF"/>
    <property type="match status" value="1"/>
</dbReference>
<dbReference type="Proteomes" id="UP000492821">
    <property type="component" value="Unassembled WGS sequence"/>
</dbReference>
<dbReference type="AlphaFoldDB" id="A0A7E4URB5"/>
<feature type="chain" id="PRO_5028851891" evidence="2">
    <location>
        <begin position="17"/>
        <end position="419"/>
    </location>
</feature>
<evidence type="ECO:0000313" key="5">
    <source>
        <dbReference type="WBParaSite" id="Pan_g1193.t1"/>
    </source>
</evidence>
<feature type="signal peptide" evidence="2">
    <location>
        <begin position="1"/>
        <end position="16"/>
    </location>
</feature>
<dbReference type="InterPro" id="IPR020864">
    <property type="entry name" value="MACPF"/>
</dbReference>
<dbReference type="WBParaSite" id="Pan_g1193.t1">
    <property type="protein sequence ID" value="Pan_g1193.t1"/>
    <property type="gene ID" value="Pan_g1193"/>
</dbReference>
<evidence type="ECO:0000259" key="3">
    <source>
        <dbReference type="PROSITE" id="PS51412"/>
    </source>
</evidence>
<accession>A0A7E4URB5</accession>